<evidence type="ECO:0000256" key="6">
    <source>
        <dbReference type="ARBA" id="ARBA00022833"/>
    </source>
</evidence>
<dbReference type="Pfam" id="PF01546">
    <property type="entry name" value="Peptidase_M20"/>
    <property type="match status" value="1"/>
</dbReference>
<evidence type="ECO:0000256" key="1">
    <source>
        <dbReference type="ARBA" id="ARBA00001941"/>
    </source>
</evidence>
<keyword evidence="7" id="KW-0170">Cobalt</keyword>
<comment type="cofactor">
    <cofactor evidence="2">
        <name>Zn(2+)</name>
        <dbReference type="ChEBI" id="CHEBI:29105"/>
    </cofactor>
</comment>
<proteinExistence type="inferred from homology"/>
<dbReference type="NCBIfam" id="NF005306">
    <property type="entry name" value="PRK06837.1"/>
    <property type="match status" value="1"/>
</dbReference>
<dbReference type="Gene3D" id="3.30.70.360">
    <property type="match status" value="1"/>
</dbReference>
<dbReference type="PANTHER" id="PTHR43808">
    <property type="entry name" value="ACETYLORNITHINE DEACETYLASE"/>
    <property type="match status" value="1"/>
</dbReference>
<comment type="similarity">
    <text evidence="3">Belongs to the peptidase M20A family.</text>
</comment>
<evidence type="ECO:0000313" key="10">
    <source>
        <dbReference type="Proteomes" id="UP000617355"/>
    </source>
</evidence>
<evidence type="ECO:0000259" key="8">
    <source>
        <dbReference type="Pfam" id="PF07687"/>
    </source>
</evidence>
<comment type="caution">
    <text evidence="9">The sequence shown here is derived from an EMBL/GenBank/DDBJ whole genome shotgun (WGS) entry which is preliminary data.</text>
</comment>
<dbReference type="CDD" id="cd03895">
    <property type="entry name" value="M20_ArgE_DapE-like"/>
    <property type="match status" value="1"/>
</dbReference>
<dbReference type="SUPFAM" id="SSF53187">
    <property type="entry name" value="Zn-dependent exopeptidases"/>
    <property type="match status" value="1"/>
</dbReference>
<evidence type="ECO:0000256" key="4">
    <source>
        <dbReference type="ARBA" id="ARBA00022723"/>
    </source>
</evidence>
<dbReference type="Gene3D" id="3.40.630.10">
    <property type="entry name" value="Zn peptidases"/>
    <property type="match status" value="1"/>
</dbReference>
<evidence type="ECO:0000256" key="7">
    <source>
        <dbReference type="ARBA" id="ARBA00023285"/>
    </source>
</evidence>
<dbReference type="InterPro" id="IPR033687">
    <property type="entry name" value="YodQ-like"/>
</dbReference>
<keyword evidence="10" id="KW-1185">Reference proteome</keyword>
<sequence length="431" mass="46103">MDAETSSRILKAVDTRFDAQVEFLAELTRHPSTRGNEQGAQDFMAAEMAARGLGVDRWQIDVDEIRHLPGFSPVIGPYEDAVNVVGTRVSQSGKGRSLILNGHIDVVPEGPHEMWDSPPFDPRVDDGWMYGRGAGDMKAGLASNLFALDALAACGFGPAADVFVQSVVEEECTGNGALACLARGYRAEAALIPEPFAENLVTAQVGVLWFQVHLKGLPTHVAYAGTGANAIEAAIPLIAALHGLEDRWNAEEHRHPAFAHVHHPLNLNVGKIVGGDWTSSVPAWCVFDVRMGLFPGQDMAAAKAEIEAVLAEAARENAFLRNSLPEVVYHGFQAEGYALGEDESATAQAAIGALEAAHGAVNSGGALDRLSITATTDARFFGLYADTPALVYGPRAEAIHGFNERVELESMRRVTQATALFIADWCGLELL</sequence>
<dbReference type="RefSeq" id="WP_188526837.1">
    <property type="nucleotide sequence ID" value="NZ_BMGI01000002.1"/>
</dbReference>
<keyword evidence="6" id="KW-0862">Zinc</keyword>
<dbReference type="SUPFAM" id="SSF55031">
    <property type="entry name" value="Bacterial exopeptidase dimerisation domain"/>
    <property type="match status" value="1"/>
</dbReference>
<keyword evidence="4" id="KW-0479">Metal-binding</keyword>
<evidence type="ECO:0000256" key="5">
    <source>
        <dbReference type="ARBA" id="ARBA00022801"/>
    </source>
</evidence>
<dbReference type="InterPro" id="IPR002933">
    <property type="entry name" value="Peptidase_M20"/>
</dbReference>
<dbReference type="EMBL" id="BMGI01000002">
    <property type="protein sequence ID" value="GGD30426.1"/>
    <property type="molecule type" value="Genomic_DNA"/>
</dbReference>
<comment type="cofactor">
    <cofactor evidence="1">
        <name>Co(2+)</name>
        <dbReference type="ChEBI" id="CHEBI:48828"/>
    </cofactor>
</comment>
<evidence type="ECO:0000256" key="3">
    <source>
        <dbReference type="ARBA" id="ARBA00006247"/>
    </source>
</evidence>
<dbReference type="NCBIfam" id="TIGR01910">
    <property type="entry name" value="DapE-ArgE"/>
    <property type="match status" value="1"/>
</dbReference>
<gene>
    <name evidence="9" type="ORF">GCM10011358_13080</name>
</gene>
<dbReference type="InterPro" id="IPR050072">
    <property type="entry name" value="Peptidase_M20A"/>
</dbReference>
<protein>
    <submittedName>
        <fullName evidence="9">Acetylornithine deacetylase</fullName>
    </submittedName>
</protein>
<dbReference type="PANTHER" id="PTHR43808:SF25">
    <property type="entry name" value="PEPTIDASE M20 DIMERISATION DOMAIN-CONTAINING PROTEIN"/>
    <property type="match status" value="1"/>
</dbReference>
<accession>A0ABQ1QLV8</accession>
<organism evidence="9 10">
    <name type="scientific">Sinisalibacter lacisalsi</name>
    <dbReference type="NCBI Taxonomy" id="1526570"/>
    <lineage>
        <taxon>Bacteria</taxon>
        <taxon>Pseudomonadati</taxon>
        <taxon>Pseudomonadota</taxon>
        <taxon>Alphaproteobacteria</taxon>
        <taxon>Rhodobacterales</taxon>
        <taxon>Roseobacteraceae</taxon>
        <taxon>Sinisalibacter</taxon>
    </lineage>
</organism>
<evidence type="ECO:0000313" key="9">
    <source>
        <dbReference type="EMBL" id="GGD30426.1"/>
    </source>
</evidence>
<reference evidence="10" key="1">
    <citation type="journal article" date="2019" name="Int. J. Syst. Evol. Microbiol.">
        <title>The Global Catalogue of Microorganisms (GCM) 10K type strain sequencing project: providing services to taxonomists for standard genome sequencing and annotation.</title>
        <authorList>
            <consortium name="The Broad Institute Genomics Platform"/>
            <consortium name="The Broad Institute Genome Sequencing Center for Infectious Disease"/>
            <person name="Wu L."/>
            <person name="Ma J."/>
        </authorList>
    </citation>
    <scope>NUCLEOTIDE SEQUENCE [LARGE SCALE GENOMIC DNA]</scope>
    <source>
        <strain evidence="10">CGMCC 1.12922</strain>
    </source>
</reference>
<dbReference type="Proteomes" id="UP000617355">
    <property type="component" value="Unassembled WGS sequence"/>
</dbReference>
<feature type="domain" description="Peptidase M20 dimerisation" evidence="8">
    <location>
        <begin position="203"/>
        <end position="316"/>
    </location>
</feature>
<dbReference type="InterPro" id="IPR036264">
    <property type="entry name" value="Bact_exopeptidase_dim_dom"/>
</dbReference>
<name>A0ABQ1QLV8_9RHOB</name>
<dbReference type="InterPro" id="IPR010182">
    <property type="entry name" value="ArgE/DapE"/>
</dbReference>
<dbReference type="Pfam" id="PF07687">
    <property type="entry name" value="M20_dimer"/>
    <property type="match status" value="1"/>
</dbReference>
<dbReference type="InterPro" id="IPR011650">
    <property type="entry name" value="Peptidase_M20_dimer"/>
</dbReference>
<evidence type="ECO:0000256" key="2">
    <source>
        <dbReference type="ARBA" id="ARBA00001947"/>
    </source>
</evidence>
<keyword evidence="5" id="KW-0378">Hydrolase</keyword>